<sequence length="166" mass="19156">MIDVVDNFLTRLEFEHIQKSMLGDFFTWNISKIVDDTTDNYNRNVQMVHMFYGRHSPVDDSIGLLYPILQKLQPCALLKIKANFLVGVDSIVEHGLHNDILDAEDRPYLRTSIFYMNTCNGYTLFEDGTKVESVANRIVTFPNSTKHTGTTTTDSEYRMVINFNYV</sequence>
<dbReference type="Proteomes" id="UP000224341">
    <property type="component" value="Segment"/>
</dbReference>
<name>A0A1D7SNU6_9CAUD</name>
<protein>
    <recommendedName>
        <fullName evidence="3">DNA endonuclease V</fullName>
    </recommendedName>
</protein>
<dbReference type="EMBL" id="KX349308">
    <property type="protein sequence ID" value="AOO15316.1"/>
    <property type="molecule type" value="Genomic_DNA"/>
</dbReference>
<evidence type="ECO:0008006" key="3">
    <source>
        <dbReference type="Google" id="ProtNLM"/>
    </source>
</evidence>
<accession>A0A1D7SNU6</accession>
<gene>
    <name evidence="1" type="ORF">Np150310_042</name>
</gene>
<evidence type="ECO:0000313" key="1">
    <source>
        <dbReference type="EMBL" id="AOO15316.1"/>
    </source>
</evidence>
<reference evidence="1 2" key="1">
    <citation type="journal article" date="2016" name="Environ. Microbiol.">
        <title>Genomic diversification of marine cyanophages into stable ecotypes.</title>
        <authorList>
            <person name="Marston M.F."/>
            <person name="Martiny J.B."/>
        </authorList>
    </citation>
    <scope>NUCLEOTIDE SEQUENCE [LARGE SCALE GENOMIC DNA]</scope>
    <source>
        <strain evidence="1">Np_15_0310</strain>
    </source>
</reference>
<proteinExistence type="predicted"/>
<evidence type="ECO:0000313" key="2">
    <source>
        <dbReference type="Proteomes" id="UP000224341"/>
    </source>
</evidence>
<organism evidence="1 2">
    <name type="scientific">Cyanophage S-RIM12</name>
    <dbReference type="NCBI Taxonomy" id="1278402"/>
    <lineage>
        <taxon>Viruses</taxon>
        <taxon>Duplodnaviria</taxon>
        <taxon>Heunggongvirae</taxon>
        <taxon>Uroviricota</taxon>
        <taxon>Caudoviricetes</taxon>
        <taxon>Pantevenvirales</taxon>
        <taxon>Kyanoviridae</taxon>
        <taxon>Brizovirus</taxon>
        <taxon>Brizovirus syn33</taxon>
    </lineage>
</organism>